<evidence type="ECO:0000313" key="3">
    <source>
        <dbReference type="EMBL" id="GMA86775.1"/>
    </source>
</evidence>
<dbReference type="Pfam" id="PF14602">
    <property type="entry name" value="Hexapep_2"/>
    <property type="match status" value="1"/>
</dbReference>
<reference evidence="4" key="1">
    <citation type="journal article" date="2019" name="Int. J. Syst. Evol. Microbiol.">
        <title>The Global Catalogue of Microorganisms (GCM) 10K type strain sequencing project: providing services to taxonomists for standard genome sequencing and annotation.</title>
        <authorList>
            <consortium name="The Broad Institute Genomics Platform"/>
            <consortium name="The Broad Institute Genome Sequencing Center for Infectious Disease"/>
            <person name="Wu L."/>
            <person name="Ma J."/>
        </authorList>
    </citation>
    <scope>NUCLEOTIDE SEQUENCE [LARGE SCALE GENOMIC DNA]</scope>
    <source>
        <strain evidence="4">NBRC 108730</strain>
    </source>
</reference>
<dbReference type="EMBL" id="BSUZ01000001">
    <property type="protein sequence ID" value="GMA86775.1"/>
    <property type="molecule type" value="Genomic_DNA"/>
</dbReference>
<dbReference type="Proteomes" id="UP001157017">
    <property type="component" value="Unassembled WGS sequence"/>
</dbReference>
<accession>A0ABQ6JF15</accession>
<dbReference type="InterPro" id="IPR051159">
    <property type="entry name" value="Hexapeptide_acetyltransf"/>
</dbReference>
<proteinExistence type="inferred from homology"/>
<evidence type="ECO:0000256" key="1">
    <source>
        <dbReference type="ARBA" id="ARBA00007274"/>
    </source>
</evidence>
<evidence type="ECO:0000256" key="2">
    <source>
        <dbReference type="ARBA" id="ARBA00022679"/>
    </source>
</evidence>
<dbReference type="Gene3D" id="2.160.10.10">
    <property type="entry name" value="Hexapeptide repeat proteins"/>
    <property type="match status" value="1"/>
</dbReference>
<gene>
    <name evidence="3" type="ORF">GCM10025868_20250</name>
</gene>
<comment type="similarity">
    <text evidence="1">Belongs to the transferase hexapeptide repeat family.</text>
</comment>
<sequence>MRPGGSERPKRAPVALGDHCWVGAGAAVLKGVRLGAHCVVAAGSVVTRGAEPGRLLGGNPATVLAEGVTWRH</sequence>
<dbReference type="InterPro" id="IPR001451">
    <property type="entry name" value="Hexapep"/>
</dbReference>
<name>A0ABQ6JF15_9ACTN</name>
<keyword evidence="4" id="KW-1185">Reference proteome</keyword>
<dbReference type="InterPro" id="IPR011004">
    <property type="entry name" value="Trimer_LpxA-like_sf"/>
</dbReference>
<dbReference type="PANTHER" id="PTHR23416:SF23">
    <property type="entry name" value="ACETYLTRANSFERASE C18B11.09C-RELATED"/>
    <property type="match status" value="1"/>
</dbReference>
<dbReference type="SUPFAM" id="SSF51161">
    <property type="entry name" value="Trimeric LpxA-like enzymes"/>
    <property type="match status" value="1"/>
</dbReference>
<protein>
    <submittedName>
        <fullName evidence="3">Uncharacterized protein</fullName>
    </submittedName>
</protein>
<evidence type="ECO:0000313" key="4">
    <source>
        <dbReference type="Proteomes" id="UP001157017"/>
    </source>
</evidence>
<keyword evidence="2" id="KW-0808">Transferase</keyword>
<comment type="caution">
    <text evidence="3">The sequence shown here is derived from an EMBL/GenBank/DDBJ whole genome shotgun (WGS) entry which is preliminary data.</text>
</comment>
<organism evidence="3 4">
    <name type="scientific">Angustibacter aerolatus</name>
    <dbReference type="NCBI Taxonomy" id="1162965"/>
    <lineage>
        <taxon>Bacteria</taxon>
        <taxon>Bacillati</taxon>
        <taxon>Actinomycetota</taxon>
        <taxon>Actinomycetes</taxon>
        <taxon>Kineosporiales</taxon>
        <taxon>Kineosporiaceae</taxon>
    </lineage>
</organism>
<dbReference type="PANTHER" id="PTHR23416">
    <property type="entry name" value="SIALIC ACID SYNTHASE-RELATED"/>
    <property type="match status" value="1"/>
</dbReference>